<dbReference type="GO" id="GO:0006897">
    <property type="term" value="P:endocytosis"/>
    <property type="evidence" value="ECO:0007669"/>
    <property type="project" value="TreeGrafter"/>
</dbReference>
<dbReference type="GO" id="GO:0003924">
    <property type="term" value="F:GTPase activity"/>
    <property type="evidence" value="ECO:0007669"/>
    <property type="project" value="InterPro"/>
</dbReference>
<evidence type="ECO:0000256" key="3">
    <source>
        <dbReference type="SAM" id="MobiDB-lite"/>
    </source>
</evidence>
<dbReference type="SUPFAM" id="SSF52540">
    <property type="entry name" value="P-loop containing nucleoside triphosphate hydrolases"/>
    <property type="match status" value="1"/>
</dbReference>
<feature type="compositionally biased region" description="Polar residues" evidence="3">
    <location>
        <begin position="16"/>
        <end position="34"/>
    </location>
</feature>
<dbReference type="InterPro" id="IPR003130">
    <property type="entry name" value="GED"/>
</dbReference>
<proteinExistence type="predicted"/>
<keyword evidence="6" id="KW-1185">Reference proteome</keyword>
<reference evidence="5 6" key="1">
    <citation type="journal article" date="2016" name="Sci. Rep.">
        <title>Peltaster fructicola genome reveals evolution from an invasive phytopathogen to an ectophytic parasite.</title>
        <authorList>
            <person name="Xu C."/>
            <person name="Chen H."/>
            <person name="Gleason M.L."/>
            <person name="Xu J.R."/>
            <person name="Liu H."/>
            <person name="Zhang R."/>
            <person name="Sun G."/>
        </authorList>
    </citation>
    <scope>NUCLEOTIDE SEQUENCE [LARGE SCALE GENOMIC DNA]</scope>
    <source>
        <strain evidence="5 6">LNHT1506</strain>
    </source>
</reference>
<dbReference type="Gene3D" id="3.40.50.300">
    <property type="entry name" value="P-loop containing nucleotide triphosphate hydrolases"/>
    <property type="match status" value="1"/>
</dbReference>
<keyword evidence="2" id="KW-0342">GTP-binding</keyword>
<dbReference type="Pfam" id="PF01031">
    <property type="entry name" value="Dynamin_M"/>
    <property type="match status" value="1"/>
</dbReference>
<accession>A0A6H0XY94</accession>
<dbReference type="InterPro" id="IPR027417">
    <property type="entry name" value="P-loop_NTPase"/>
</dbReference>
<dbReference type="PROSITE" id="PS51388">
    <property type="entry name" value="GED"/>
    <property type="match status" value="1"/>
</dbReference>
<dbReference type="Pfam" id="PF00350">
    <property type="entry name" value="Dynamin_N"/>
    <property type="match status" value="1"/>
</dbReference>
<evidence type="ECO:0000313" key="6">
    <source>
        <dbReference type="Proteomes" id="UP000503462"/>
    </source>
</evidence>
<dbReference type="SMART" id="SM00053">
    <property type="entry name" value="DYNc"/>
    <property type="match status" value="1"/>
</dbReference>
<evidence type="ECO:0000256" key="1">
    <source>
        <dbReference type="ARBA" id="ARBA00022741"/>
    </source>
</evidence>
<evidence type="ECO:0000256" key="2">
    <source>
        <dbReference type="ARBA" id="ARBA00023134"/>
    </source>
</evidence>
<organism evidence="5 6">
    <name type="scientific">Peltaster fructicola</name>
    <dbReference type="NCBI Taxonomy" id="286661"/>
    <lineage>
        <taxon>Eukaryota</taxon>
        <taxon>Fungi</taxon>
        <taxon>Dikarya</taxon>
        <taxon>Ascomycota</taxon>
        <taxon>Pezizomycotina</taxon>
        <taxon>Dothideomycetes</taxon>
        <taxon>Dothideomycetes incertae sedis</taxon>
        <taxon>Peltaster</taxon>
    </lineage>
</organism>
<feature type="region of interest" description="Disordered" evidence="3">
    <location>
        <begin position="1"/>
        <end position="35"/>
    </location>
</feature>
<dbReference type="InterPro" id="IPR001401">
    <property type="entry name" value="Dynamin_GTPase"/>
</dbReference>
<protein>
    <recommendedName>
        <fullName evidence="4">GED domain-containing protein</fullName>
    </recommendedName>
</protein>
<sequence length="827" mass="91248">MSSTTTTPVHVFGKSTVPSGRDTASSGSPASGHQFSFKAPQLTRADANGDDAISTSALTDLFANLGTEEQSRTNRAFRVSGQNTSPTRSIPGAYNSSSARTRTARSCANPAPSFDPVSLEQSEVAMHELQGESQADLLNTIDNLRLNDIDADINIPQIVVCGDQSSGKSALLEAISRLPFPSGSGTTTRFATEMILRKSATESISVAFRPHTERNAIERERLKAWKVQAHSLSDFPRIYGEASRFLKEIDPLYAFHKDHLVVTVTGPEQPHLTLVDLPGLIKIATTQEGGQTAITAVQELVEAFLKRERTLVLAVVNAAYDLQNQSVLHVVKKHALARSVGIITHADAVQTQEERRKWLDIVKNEQYKLGLGWHVVCNLNHEATDRTPAARDSHESEVLGGGVWQHLSKIDRGIQALRQKLGKHLFSIIKQDLPALQREMAQHLIRCERDLQRLGAPRDTAEARKLHLVNISSRLKSILTTALVGAYETSDHTDFFAQDKDYRLRDKVRFILEALGVDLAYTTAYTIKADGPDTDSDSAVEDVEFHFNVTSSDGSALPRNADGLPGTIPQTTIQLIFRQQSVHWRAISERAQMQCLELTEKLLRAAMDHVAGEHTADLLWNDHGSPLYDYSEAALANKLNELLWPFEKSHPIICNVNALTQLRTPSRAQDQSKDSLSSTAETWAEGARSVGWPHQMVLAAEAVDREEQYRQVARNNLVDNIATLSIERCLLSRIADVFTPELVAGLGPEAIDRLGEEPSDVTEERSKTQAKVQALRAAIKTCRKYITSSRRAMMCTLSQLNPSDEVVFLSINLCVVIEITCSRAKNS</sequence>
<name>A0A6H0XY94_9PEZI</name>
<dbReference type="PANTHER" id="PTHR11566:SF21">
    <property type="entry name" value="DYNAMIN RELATED PROTEIN 1, ISOFORM A"/>
    <property type="match status" value="1"/>
</dbReference>
<dbReference type="InterPro" id="IPR022812">
    <property type="entry name" value="Dynamin"/>
</dbReference>
<dbReference type="PANTHER" id="PTHR11566">
    <property type="entry name" value="DYNAMIN"/>
    <property type="match status" value="1"/>
</dbReference>
<dbReference type="InterPro" id="IPR020850">
    <property type="entry name" value="GED_dom"/>
</dbReference>
<dbReference type="GO" id="GO:0005525">
    <property type="term" value="F:GTP binding"/>
    <property type="evidence" value="ECO:0007669"/>
    <property type="project" value="InterPro"/>
</dbReference>
<dbReference type="GO" id="GO:0008017">
    <property type="term" value="F:microtubule binding"/>
    <property type="evidence" value="ECO:0007669"/>
    <property type="project" value="TreeGrafter"/>
</dbReference>
<dbReference type="EMBL" id="CP051141">
    <property type="protein sequence ID" value="QIW99741.1"/>
    <property type="molecule type" value="Genomic_DNA"/>
</dbReference>
<dbReference type="GO" id="GO:0005739">
    <property type="term" value="C:mitochondrion"/>
    <property type="evidence" value="ECO:0007669"/>
    <property type="project" value="TreeGrafter"/>
</dbReference>
<dbReference type="PRINTS" id="PR00195">
    <property type="entry name" value="DYNAMIN"/>
</dbReference>
<feature type="domain" description="GED" evidence="4">
    <location>
        <begin position="699"/>
        <end position="790"/>
    </location>
</feature>
<dbReference type="CDD" id="cd08771">
    <property type="entry name" value="DLP_1"/>
    <property type="match status" value="1"/>
</dbReference>
<dbReference type="GO" id="GO:0016559">
    <property type="term" value="P:peroxisome fission"/>
    <property type="evidence" value="ECO:0007669"/>
    <property type="project" value="TreeGrafter"/>
</dbReference>
<dbReference type="InterPro" id="IPR045063">
    <property type="entry name" value="Dynamin_N"/>
</dbReference>
<dbReference type="AlphaFoldDB" id="A0A6H0XY94"/>
<dbReference type="GO" id="GO:0016020">
    <property type="term" value="C:membrane"/>
    <property type="evidence" value="ECO:0007669"/>
    <property type="project" value="TreeGrafter"/>
</dbReference>
<feature type="region of interest" description="Disordered" evidence="3">
    <location>
        <begin position="72"/>
        <end position="99"/>
    </location>
</feature>
<evidence type="ECO:0000313" key="5">
    <source>
        <dbReference type="EMBL" id="QIW99741.1"/>
    </source>
</evidence>
<dbReference type="GO" id="GO:0005874">
    <property type="term" value="C:microtubule"/>
    <property type="evidence" value="ECO:0007669"/>
    <property type="project" value="TreeGrafter"/>
</dbReference>
<dbReference type="InterPro" id="IPR000375">
    <property type="entry name" value="Dynamin_stalk"/>
</dbReference>
<keyword evidence="1" id="KW-0547">Nucleotide-binding</keyword>
<dbReference type="OrthoDB" id="5061070at2759"/>
<evidence type="ECO:0000259" key="4">
    <source>
        <dbReference type="PROSITE" id="PS51388"/>
    </source>
</evidence>
<dbReference type="GO" id="GO:0000266">
    <property type="term" value="P:mitochondrial fission"/>
    <property type="evidence" value="ECO:0007669"/>
    <property type="project" value="TreeGrafter"/>
</dbReference>
<gene>
    <name evidence="5" type="ORF">AMS68_005259</name>
</gene>
<dbReference type="Proteomes" id="UP000503462">
    <property type="component" value="Chromosome 3"/>
</dbReference>
<dbReference type="Pfam" id="PF02212">
    <property type="entry name" value="GED"/>
    <property type="match status" value="1"/>
</dbReference>
<dbReference type="GO" id="GO:0048312">
    <property type="term" value="P:intracellular distribution of mitochondria"/>
    <property type="evidence" value="ECO:0007669"/>
    <property type="project" value="TreeGrafter"/>
</dbReference>